<proteinExistence type="predicted"/>
<reference evidence="2" key="1">
    <citation type="submission" date="2021-02" db="EMBL/GenBank/DDBJ databases">
        <authorList>
            <person name="Dougan E. K."/>
            <person name="Rhodes N."/>
            <person name="Thang M."/>
            <person name="Chan C."/>
        </authorList>
    </citation>
    <scope>NUCLEOTIDE SEQUENCE</scope>
</reference>
<keyword evidence="3" id="KW-1185">Reference proteome</keyword>
<feature type="transmembrane region" description="Helical" evidence="1">
    <location>
        <begin position="43"/>
        <end position="65"/>
    </location>
</feature>
<gene>
    <name evidence="2" type="primary">COMT</name>
    <name evidence="2" type="ORF">SPIL2461_LOCUS2675</name>
</gene>
<name>A0A812K4I1_SYMPI</name>
<sequence length="304" mass="34655">MANQHGSDVHHSISGQLAVIMYRRLTVMKYIGELLWILSEAGWILLIPQVCIPASFLAFVFIFAAAALDCLTGRMEVWIPSALQALWLFWNFVWMLDEVFWDEPDQQTPWALTPMLGKDEKLYKAVQEYCKIGFFLAPVLWMAAILLRLAQSGHEARSKSSVQELICHAGYIAMWSSTDGFWACGYFWPATVTSVVTLIMIAASTVDDCSRMTDHMDRTDVVWMLWTLSNYTWILLELSFKDWLPCRYLATMICLQSLALLAVSWPQFRLREEEEDVNGEPGSAQWPDELAASLRKADSLLHVG</sequence>
<evidence type="ECO:0000313" key="2">
    <source>
        <dbReference type="EMBL" id="CAE7217199.1"/>
    </source>
</evidence>
<feature type="transmembrane region" description="Helical" evidence="1">
    <location>
        <begin position="223"/>
        <end position="240"/>
    </location>
</feature>
<evidence type="ECO:0000256" key="1">
    <source>
        <dbReference type="SAM" id="Phobius"/>
    </source>
</evidence>
<protein>
    <submittedName>
        <fullName evidence="2">COMT protein</fullName>
    </submittedName>
</protein>
<evidence type="ECO:0000313" key="3">
    <source>
        <dbReference type="Proteomes" id="UP000649617"/>
    </source>
</evidence>
<feature type="transmembrane region" description="Helical" evidence="1">
    <location>
        <begin position="181"/>
        <end position="203"/>
    </location>
</feature>
<keyword evidence="1" id="KW-0472">Membrane</keyword>
<keyword evidence="1" id="KW-0812">Transmembrane</keyword>
<dbReference type="EMBL" id="CAJNIZ010002991">
    <property type="protein sequence ID" value="CAE7217199.1"/>
    <property type="molecule type" value="Genomic_DNA"/>
</dbReference>
<accession>A0A812K4I1</accession>
<feature type="transmembrane region" description="Helical" evidence="1">
    <location>
        <begin position="77"/>
        <end position="96"/>
    </location>
</feature>
<keyword evidence="1" id="KW-1133">Transmembrane helix</keyword>
<organism evidence="2 3">
    <name type="scientific">Symbiodinium pilosum</name>
    <name type="common">Dinoflagellate</name>
    <dbReference type="NCBI Taxonomy" id="2952"/>
    <lineage>
        <taxon>Eukaryota</taxon>
        <taxon>Sar</taxon>
        <taxon>Alveolata</taxon>
        <taxon>Dinophyceae</taxon>
        <taxon>Suessiales</taxon>
        <taxon>Symbiodiniaceae</taxon>
        <taxon>Symbiodinium</taxon>
    </lineage>
</organism>
<dbReference type="OrthoDB" id="10588286at2759"/>
<feature type="transmembrane region" description="Helical" evidence="1">
    <location>
        <begin position="132"/>
        <end position="150"/>
    </location>
</feature>
<comment type="caution">
    <text evidence="2">The sequence shown here is derived from an EMBL/GenBank/DDBJ whole genome shotgun (WGS) entry which is preliminary data.</text>
</comment>
<dbReference type="AlphaFoldDB" id="A0A812K4I1"/>
<dbReference type="Proteomes" id="UP000649617">
    <property type="component" value="Unassembled WGS sequence"/>
</dbReference>